<evidence type="ECO:0000313" key="8">
    <source>
        <dbReference type="Proteomes" id="UP000281498"/>
    </source>
</evidence>
<dbReference type="Gene3D" id="3.40.50.2300">
    <property type="match status" value="1"/>
</dbReference>
<dbReference type="Pfam" id="PF12833">
    <property type="entry name" value="HTH_18"/>
    <property type="match status" value="1"/>
</dbReference>
<evidence type="ECO:0000256" key="4">
    <source>
        <dbReference type="PROSITE-ProRule" id="PRU00169"/>
    </source>
</evidence>
<evidence type="ECO:0000256" key="2">
    <source>
        <dbReference type="ARBA" id="ARBA00023125"/>
    </source>
</evidence>
<dbReference type="SMART" id="SM00342">
    <property type="entry name" value="HTH_ARAC"/>
    <property type="match status" value="1"/>
</dbReference>
<protein>
    <recommendedName>
        <fullName evidence="9">DNA-binding response regulator</fullName>
    </recommendedName>
</protein>
<keyword evidence="2" id="KW-0238">DNA-binding</keyword>
<dbReference type="InterPro" id="IPR018062">
    <property type="entry name" value="HTH_AraC-typ_CS"/>
</dbReference>
<name>A0A3A9K965_9BACI</name>
<evidence type="ECO:0000256" key="1">
    <source>
        <dbReference type="ARBA" id="ARBA00023015"/>
    </source>
</evidence>
<keyword evidence="1" id="KW-0805">Transcription regulation</keyword>
<gene>
    <name evidence="7" type="ORF">CR203_11135</name>
</gene>
<feature type="modified residue" description="4-aspartylphosphate" evidence="4">
    <location>
        <position position="64"/>
    </location>
</feature>
<organism evidence="7 8">
    <name type="scientific">Salipaludibacillus neizhouensis</name>
    <dbReference type="NCBI Taxonomy" id="885475"/>
    <lineage>
        <taxon>Bacteria</taxon>
        <taxon>Bacillati</taxon>
        <taxon>Bacillota</taxon>
        <taxon>Bacilli</taxon>
        <taxon>Bacillales</taxon>
        <taxon>Bacillaceae</taxon>
    </lineage>
</organism>
<reference evidence="7 8" key="1">
    <citation type="submission" date="2017-10" db="EMBL/GenBank/DDBJ databases">
        <title>Bacillus sp. nov., a halophilic bacterium isolated from a Keqin Lake.</title>
        <authorList>
            <person name="Wang H."/>
        </authorList>
    </citation>
    <scope>NUCLEOTIDE SEQUENCE [LARGE SCALE GENOMIC DNA]</scope>
    <source>
        <strain evidence="7 8">KCTC 13187</strain>
    </source>
</reference>
<dbReference type="PRINTS" id="PR00032">
    <property type="entry name" value="HTHARAC"/>
</dbReference>
<dbReference type="PANTHER" id="PTHR43280:SF28">
    <property type="entry name" value="HTH-TYPE TRANSCRIPTIONAL ACTIVATOR RHAS"/>
    <property type="match status" value="1"/>
</dbReference>
<feature type="domain" description="HTH araC/xylS-type" evidence="5">
    <location>
        <begin position="443"/>
        <end position="541"/>
    </location>
</feature>
<dbReference type="PROSITE" id="PS01124">
    <property type="entry name" value="HTH_ARAC_FAMILY_2"/>
    <property type="match status" value="1"/>
</dbReference>
<evidence type="ECO:0000256" key="3">
    <source>
        <dbReference type="ARBA" id="ARBA00023163"/>
    </source>
</evidence>
<proteinExistence type="predicted"/>
<dbReference type="PANTHER" id="PTHR43280">
    <property type="entry name" value="ARAC-FAMILY TRANSCRIPTIONAL REGULATOR"/>
    <property type="match status" value="1"/>
</dbReference>
<dbReference type="InterPro" id="IPR020449">
    <property type="entry name" value="Tscrpt_reg_AraC-type_HTH"/>
</dbReference>
<dbReference type="InterPro" id="IPR011006">
    <property type="entry name" value="CheY-like_superfamily"/>
</dbReference>
<dbReference type="InterPro" id="IPR001789">
    <property type="entry name" value="Sig_transdc_resp-reg_receiver"/>
</dbReference>
<dbReference type="PROSITE" id="PS50110">
    <property type="entry name" value="RESPONSE_REGULATORY"/>
    <property type="match status" value="1"/>
</dbReference>
<dbReference type="InterPro" id="IPR009057">
    <property type="entry name" value="Homeodomain-like_sf"/>
</dbReference>
<dbReference type="PROSITE" id="PS00041">
    <property type="entry name" value="HTH_ARAC_FAMILY_1"/>
    <property type="match status" value="1"/>
</dbReference>
<sequence>MEVICYMNRVKAVICEDEARIRRGIVRLIDGFDGWEVVGAFPDGEPLLEEIEDKKIEFDVLITDIKMPNMGGIELIKKLNHTHSILSVIISGFEDFEIVQEALREGAIDYILKPIDRKMLEKQFRIVREKVIDKIELDRHLVEVHSEAKELTYTKQVQLLSEMVLKNDIDLSNMEWTRKFPAGKYMLINTSLDNLSYKKNIFSDKDWETWIFAIENIIDETLESFSKREENNVWWWRGEKSSYWFLLHFDEEDINYEDQSKGVVKHVKKNIQTYTPLTFSFALEDYFNDLSVLPAMRDKILSLMQLRMIHGGNRVYYPAFLSEIHKESKGKTSQKIYLEIQKLVLSIEKLDVQDVERKFPDFFSELKKLESPEAVETTIRFYLFRVIKYLFKDDNRGYEYLYPIFIRIKNISDFEQLKFEVITWTKNVINEKMSVDSSLNHIDKAKYWIQQNVSESITISKIADIIYMNPTYFCEVFKKQTGETVLDYVTRIRIEKAKDLLHQSNLKIHEISEEVGFKDTKYFSKLFKQYTGELPSKYRNIQL</sequence>
<evidence type="ECO:0000259" key="6">
    <source>
        <dbReference type="PROSITE" id="PS50110"/>
    </source>
</evidence>
<evidence type="ECO:0008006" key="9">
    <source>
        <dbReference type="Google" id="ProtNLM"/>
    </source>
</evidence>
<accession>A0A3A9K965</accession>
<keyword evidence="8" id="KW-1185">Reference proteome</keyword>
<dbReference type="GO" id="GO:0000160">
    <property type="term" value="P:phosphorelay signal transduction system"/>
    <property type="evidence" value="ECO:0007669"/>
    <property type="project" value="InterPro"/>
</dbReference>
<dbReference type="InterPro" id="IPR018060">
    <property type="entry name" value="HTH_AraC"/>
</dbReference>
<dbReference type="SMART" id="SM00448">
    <property type="entry name" value="REC"/>
    <property type="match status" value="1"/>
</dbReference>
<feature type="domain" description="Response regulatory" evidence="6">
    <location>
        <begin position="11"/>
        <end position="128"/>
    </location>
</feature>
<keyword evidence="3" id="KW-0804">Transcription</keyword>
<dbReference type="AlphaFoldDB" id="A0A3A9K965"/>
<dbReference type="CDD" id="cd17536">
    <property type="entry name" value="REC_YesN-like"/>
    <property type="match status" value="1"/>
</dbReference>
<evidence type="ECO:0000259" key="5">
    <source>
        <dbReference type="PROSITE" id="PS01124"/>
    </source>
</evidence>
<keyword evidence="4" id="KW-0597">Phosphoprotein</keyword>
<evidence type="ECO:0000313" key="7">
    <source>
        <dbReference type="EMBL" id="RKL67062.1"/>
    </source>
</evidence>
<dbReference type="EMBL" id="PDOE01000004">
    <property type="protein sequence ID" value="RKL67062.1"/>
    <property type="molecule type" value="Genomic_DNA"/>
</dbReference>
<dbReference type="Gene3D" id="1.10.10.60">
    <property type="entry name" value="Homeodomain-like"/>
    <property type="match status" value="2"/>
</dbReference>
<dbReference type="Pfam" id="PF00072">
    <property type="entry name" value="Response_reg"/>
    <property type="match status" value="1"/>
</dbReference>
<dbReference type="GO" id="GO:0043565">
    <property type="term" value="F:sequence-specific DNA binding"/>
    <property type="evidence" value="ECO:0007669"/>
    <property type="project" value="InterPro"/>
</dbReference>
<dbReference type="Proteomes" id="UP000281498">
    <property type="component" value="Unassembled WGS sequence"/>
</dbReference>
<dbReference type="OrthoDB" id="342399at2"/>
<dbReference type="GO" id="GO:0003700">
    <property type="term" value="F:DNA-binding transcription factor activity"/>
    <property type="evidence" value="ECO:0007669"/>
    <property type="project" value="InterPro"/>
</dbReference>
<comment type="caution">
    <text evidence="7">The sequence shown here is derived from an EMBL/GenBank/DDBJ whole genome shotgun (WGS) entry which is preliminary data.</text>
</comment>
<dbReference type="SUPFAM" id="SSF52172">
    <property type="entry name" value="CheY-like"/>
    <property type="match status" value="1"/>
</dbReference>
<dbReference type="SUPFAM" id="SSF46689">
    <property type="entry name" value="Homeodomain-like"/>
    <property type="match status" value="2"/>
</dbReference>